<protein>
    <submittedName>
        <fullName evidence="1">Class I SAM-dependent methyltransferase</fullName>
    </submittedName>
</protein>
<dbReference type="GO" id="GO:0032259">
    <property type="term" value="P:methylation"/>
    <property type="evidence" value="ECO:0007669"/>
    <property type="project" value="UniProtKB-KW"/>
</dbReference>
<keyword evidence="2" id="KW-1185">Reference proteome</keyword>
<dbReference type="GO" id="GO:0008168">
    <property type="term" value="F:methyltransferase activity"/>
    <property type="evidence" value="ECO:0007669"/>
    <property type="project" value="UniProtKB-KW"/>
</dbReference>
<dbReference type="InterPro" id="IPR029063">
    <property type="entry name" value="SAM-dependent_MTases_sf"/>
</dbReference>
<sequence>MLGNLYDRALTGERCWIRRDDGTVSGLPVHSWLRTLAADAGFDRAMVGLCAGPTIDLGCGPGRFVADLVQQGVPALGVDQSATAVAMARRRGAPALRRDLFEPLPGTGRWSTVLLADGNVGIGGDPLRVLRRAAELLGSKGQCVIEVDAATKDVQSHWVRLESAVTVGPWFRWATVGAEGLRGLADAVGLAVTAIESMDNRVLATLSAA</sequence>
<gene>
    <name evidence="1" type="ORF">NM203_18710</name>
</gene>
<evidence type="ECO:0000313" key="2">
    <source>
        <dbReference type="Proteomes" id="UP001651690"/>
    </source>
</evidence>
<reference evidence="1 2" key="1">
    <citation type="submission" date="2022-06" db="EMBL/GenBank/DDBJ databases">
        <title>Mycolicibacterium sp. CAU 1645 isolated from seawater.</title>
        <authorList>
            <person name="Kim W."/>
        </authorList>
    </citation>
    <scope>NUCLEOTIDE SEQUENCE [LARGE SCALE GENOMIC DNA]</scope>
    <source>
        <strain evidence="1 2">CAU 1645</strain>
    </source>
</reference>
<organism evidence="1 2">
    <name type="scientific">Mycolicibacterium arenosum</name>
    <dbReference type="NCBI Taxonomy" id="2952157"/>
    <lineage>
        <taxon>Bacteria</taxon>
        <taxon>Bacillati</taxon>
        <taxon>Actinomycetota</taxon>
        <taxon>Actinomycetes</taxon>
        <taxon>Mycobacteriales</taxon>
        <taxon>Mycobacteriaceae</taxon>
        <taxon>Mycolicibacterium</taxon>
    </lineage>
</organism>
<keyword evidence="1" id="KW-0489">Methyltransferase</keyword>
<keyword evidence="1" id="KW-0808">Transferase</keyword>
<dbReference type="Proteomes" id="UP001651690">
    <property type="component" value="Unassembled WGS sequence"/>
</dbReference>
<accession>A0ABT1M4Y4</accession>
<dbReference type="EMBL" id="JANDBD010000007">
    <property type="protein sequence ID" value="MCP9274224.1"/>
    <property type="molecule type" value="Genomic_DNA"/>
</dbReference>
<proteinExistence type="predicted"/>
<name>A0ABT1M4Y4_9MYCO</name>
<dbReference type="CDD" id="cd02440">
    <property type="entry name" value="AdoMet_MTases"/>
    <property type="match status" value="1"/>
</dbReference>
<evidence type="ECO:0000313" key="1">
    <source>
        <dbReference type="EMBL" id="MCP9274224.1"/>
    </source>
</evidence>
<dbReference type="RefSeq" id="WP_255061595.1">
    <property type="nucleotide sequence ID" value="NZ_JANDBD010000007.1"/>
</dbReference>
<dbReference type="SUPFAM" id="SSF53335">
    <property type="entry name" value="S-adenosyl-L-methionine-dependent methyltransferases"/>
    <property type="match status" value="1"/>
</dbReference>
<dbReference type="Pfam" id="PF13489">
    <property type="entry name" value="Methyltransf_23"/>
    <property type="match status" value="1"/>
</dbReference>
<comment type="caution">
    <text evidence="1">The sequence shown here is derived from an EMBL/GenBank/DDBJ whole genome shotgun (WGS) entry which is preliminary data.</text>
</comment>
<dbReference type="Gene3D" id="3.40.50.150">
    <property type="entry name" value="Vaccinia Virus protein VP39"/>
    <property type="match status" value="1"/>
</dbReference>